<organism evidence="1 2">
    <name type="scientific">Lysobacter soli</name>
    <dbReference type="NCBI Taxonomy" id="453783"/>
    <lineage>
        <taxon>Bacteria</taxon>
        <taxon>Pseudomonadati</taxon>
        <taxon>Pseudomonadota</taxon>
        <taxon>Gammaproteobacteria</taxon>
        <taxon>Lysobacterales</taxon>
        <taxon>Lysobacteraceae</taxon>
        <taxon>Lysobacter</taxon>
    </lineage>
</organism>
<dbReference type="InterPro" id="IPR006597">
    <property type="entry name" value="Sel1-like"/>
</dbReference>
<name>A0A3D8V8M3_9GAMM</name>
<dbReference type="SUPFAM" id="SSF81901">
    <property type="entry name" value="HCP-like"/>
    <property type="match status" value="1"/>
</dbReference>
<dbReference type="Proteomes" id="UP000256829">
    <property type="component" value="Unassembled WGS sequence"/>
</dbReference>
<dbReference type="EMBL" id="QTJR01000016">
    <property type="protein sequence ID" value="RDY65623.1"/>
    <property type="molecule type" value="Genomic_DNA"/>
</dbReference>
<keyword evidence="2" id="KW-1185">Reference proteome</keyword>
<comment type="caution">
    <text evidence="1">The sequence shown here is derived from an EMBL/GenBank/DDBJ whole genome shotgun (WGS) entry which is preliminary data.</text>
</comment>
<protein>
    <recommendedName>
        <fullName evidence="3">Sel1 repeat family protein</fullName>
    </recommendedName>
</protein>
<reference evidence="1 2" key="1">
    <citation type="submission" date="2018-08" db="EMBL/GenBank/DDBJ databases">
        <title>Lysobacter soli KCTC 22011, whole genome shotgun sequence.</title>
        <authorList>
            <person name="Zhang X."/>
            <person name="Feng G."/>
            <person name="Zhu H."/>
        </authorList>
    </citation>
    <scope>NUCLEOTIDE SEQUENCE [LARGE SCALE GENOMIC DNA]</scope>
    <source>
        <strain evidence="1 2">KCTC 22011</strain>
    </source>
</reference>
<accession>A0A3D8V8M3</accession>
<dbReference type="AlphaFoldDB" id="A0A3D8V8M3"/>
<gene>
    <name evidence="1" type="ORF">DX912_16790</name>
</gene>
<dbReference type="SMART" id="SM00671">
    <property type="entry name" value="SEL1"/>
    <property type="match status" value="1"/>
</dbReference>
<evidence type="ECO:0000313" key="2">
    <source>
        <dbReference type="Proteomes" id="UP000256829"/>
    </source>
</evidence>
<proteinExistence type="predicted"/>
<dbReference type="InterPro" id="IPR011990">
    <property type="entry name" value="TPR-like_helical_dom_sf"/>
</dbReference>
<evidence type="ECO:0008006" key="3">
    <source>
        <dbReference type="Google" id="ProtNLM"/>
    </source>
</evidence>
<dbReference type="Gene3D" id="1.25.40.10">
    <property type="entry name" value="Tetratricopeptide repeat domain"/>
    <property type="match status" value="1"/>
</dbReference>
<sequence>MTAENAMELVASILFATALAAGPTTPSPEALDAVVAPSDRMNASDLDERTRLAANFPNERNRLFASEAAAQGRWDDALRLFTTAARYADKYSQHRISLMYWHGVGVERDPALAYAWADLAAERMYPSFVVLREKMWLELDAAQRERALHEGAALYARFGDQVAKPRLAAEITRQNTQITGSRVGYTDGRLYVHAPAPGANTIEDTQGGFDLRAMYAPWRLDPERYWAVEDAIWKDGSVEVGPARKAHARDRDDD</sequence>
<evidence type="ECO:0000313" key="1">
    <source>
        <dbReference type="EMBL" id="RDY65623.1"/>
    </source>
</evidence>